<evidence type="ECO:0000256" key="7">
    <source>
        <dbReference type="SAM" id="MobiDB-lite"/>
    </source>
</evidence>
<evidence type="ECO:0000256" key="1">
    <source>
        <dbReference type="ARBA" id="ARBA00004141"/>
    </source>
</evidence>
<feature type="transmembrane region" description="Helical" evidence="6">
    <location>
        <begin position="181"/>
        <end position="207"/>
    </location>
</feature>
<keyword evidence="3 6" id="KW-0812">Transmembrane</keyword>
<comment type="similarity">
    <text evidence="2 6">Belongs to the multi antimicrobial extrusion (MATE) (TC 2.A.66.1) family.</text>
</comment>
<dbReference type="NCBIfam" id="TIGR00797">
    <property type="entry name" value="matE"/>
    <property type="match status" value="1"/>
</dbReference>
<dbReference type="Gramene" id="ONIVA09G08770.1">
    <property type="protein sequence ID" value="ONIVA09G08770.1"/>
    <property type="gene ID" value="ONIVA09G08770"/>
</dbReference>
<proteinExistence type="inferred from homology"/>
<feature type="transmembrane region" description="Helical" evidence="6">
    <location>
        <begin position="466"/>
        <end position="484"/>
    </location>
</feature>
<feature type="transmembrane region" description="Helical" evidence="6">
    <location>
        <begin position="74"/>
        <end position="97"/>
    </location>
</feature>
<accession>A0A0E0IJ55</accession>
<evidence type="ECO:0000313" key="9">
    <source>
        <dbReference type="Proteomes" id="UP000006591"/>
    </source>
</evidence>
<feature type="region of interest" description="Disordered" evidence="7">
    <location>
        <begin position="1"/>
        <end position="22"/>
    </location>
</feature>
<feature type="transmembrane region" description="Helical" evidence="6">
    <location>
        <begin position="254"/>
        <end position="274"/>
    </location>
</feature>
<dbReference type="OMA" id="AAWFELF"/>
<dbReference type="GO" id="GO:0015297">
    <property type="term" value="F:antiporter activity"/>
    <property type="evidence" value="ECO:0007669"/>
    <property type="project" value="InterPro"/>
</dbReference>
<dbReference type="GO" id="GO:0042910">
    <property type="term" value="F:xenobiotic transmembrane transporter activity"/>
    <property type="evidence" value="ECO:0007669"/>
    <property type="project" value="InterPro"/>
</dbReference>
<evidence type="ECO:0000256" key="3">
    <source>
        <dbReference type="ARBA" id="ARBA00022692"/>
    </source>
</evidence>
<feature type="transmembrane region" description="Helical" evidence="6">
    <location>
        <begin position="437"/>
        <end position="459"/>
    </location>
</feature>
<dbReference type="InterPro" id="IPR002528">
    <property type="entry name" value="MATE_fam"/>
</dbReference>
<dbReference type="AlphaFoldDB" id="A0A0E0IJ55"/>
<protein>
    <recommendedName>
        <fullName evidence="6">Protein DETOXIFICATION</fullName>
    </recommendedName>
    <alternativeName>
        <fullName evidence="6">Multidrug and toxic compound extrusion protein</fullName>
    </alternativeName>
</protein>
<keyword evidence="4 6" id="KW-1133">Transmembrane helix</keyword>
<reference evidence="8" key="1">
    <citation type="submission" date="2015-04" db="UniProtKB">
        <authorList>
            <consortium name="EnsemblPlants"/>
        </authorList>
    </citation>
    <scope>IDENTIFICATION</scope>
    <source>
        <strain evidence="8">SL10</strain>
    </source>
</reference>
<comment type="subcellular location">
    <subcellularLocation>
        <location evidence="1">Membrane</location>
        <topology evidence="1">Multi-pass membrane protein</topology>
    </subcellularLocation>
</comment>
<dbReference type="PANTHER" id="PTHR11206">
    <property type="entry name" value="MULTIDRUG RESISTANCE PROTEIN"/>
    <property type="match status" value="1"/>
</dbReference>
<feature type="transmembrane region" description="Helical" evidence="6">
    <location>
        <begin position="213"/>
        <end position="233"/>
    </location>
</feature>
<dbReference type="Proteomes" id="UP000006591">
    <property type="component" value="Chromosome 9"/>
</dbReference>
<evidence type="ECO:0000256" key="6">
    <source>
        <dbReference type="RuleBase" id="RU004914"/>
    </source>
</evidence>
<dbReference type="Pfam" id="PF01554">
    <property type="entry name" value="MatE"/>
    <property type="match status" value="2"/>
</dbReference>
<dbReference type="GO" id="GO:0016020">
    <property type="term" value="C:membrane"/>
    <property type="evidence" value="ECO:0007669"/>
    <property type="project" value="UniProtKB-SubCell"/>
</dbReference>
<evidence type="ECO:0000256" key="2">
    <source>
        <dbReference type="ARBA" id="ARBA00010199"/>
    </source>
</evidence>
<feature type="transmembrane region" description="Helical" evidence="6">
    <location>
        <begin position="37"/>
        <end position="62"/>
    </location>
</feature>
<keyword evidence="5 6" id="KW-0472">Membrane</keyword>
<evidence type="ECO:0000256" key="5">
    <source>
        <dbReference type="ARBA" id="ARBA00023136"/>
    </source>
</evidence>
<sequence>MAAPPSMEEPLLGGGNGEEKKGGSSRLAVVAEVRKQLYLAGPLIAGWLLQNVVQMISVMFVGHLGELELSSASIATSFAGVTGFSLLAGMASSLDTLCGQAFGAKQHRLVGVYKQRAMVVLGLASVCVAAVWAYTGELLLLFGQDPEIAAAAGSYIRWMIPALLAYGPLQCHVRFLQTQNAVMPVMLSSGAAAACHLPVCWLLVYGAGLGSKGAALANAVAYLANAAALAAYVRLSPACRSTWTGFSSEAFHDLVGFMRLAVPSALMVCLEWWSFELLVLLSGLLPNPKLEASVLSICLNSGSLAFMIPFGLGSAISTRVSNELGAGRPEAARLASRVVMALGLVVGVAIGLAMILVRHLWGYAYSNEEEVVQYVAKMMPILAVSFLFDDLQCVLSGVARGCGWQKIGAIVNLGAYYLVGIPAALCFAFVYHLGGMGLWLGIMCALIVQMLLLLAITVCTNWEKEGLWLGIMCALIVQMLWLLATNWEKEALKANKRVFSSSLPTDMTT</sequence>
<dbReference type="CDD" id="cd13132">
    <property type="entry name" value="MATE_eukaryotic"/>
    <property type="match status" value="1"/>
</dbReference>
<dbReference type="GO" id="GO:1990961">
    <property type="term" value="P:xenobiotic detoxification by transmembrane export across the plasma membrane"/>
    <property type="evidence" value="ECO:0007669"/>
    <property type="project" value="InterPro"/>
</dbReference>
<dbReference type="EnsemblPlants" id="ONIVA09G08770.1">
    <property type="protein sequence ID" value="ONIVA09G08770.1"/>
    <property type="gene ID" value="ONIVA09G08770"/>
</dbReference>
<name>A0A0E0IJ55_ORYNI</name>
<evidence type="ECO:0000313" key="8">
    <source>
        <dbReference type="EnsemblPlants" id="ONIVA09G08770.1"/>
    </source>
</evidence>
<dbReference type="eggNOG" id="KOG1347">
    <property type="taxonomic scope" value="Eukaryota"/>
</dbReference>
<evidence type="ECO:0000256" key="4">
    <source>
        <dbReference type="ARBA" id="ARBA00022989"/>
    </source>
</evidence>
<feature type="transmembrane region" description="Helical" evidence="6">
    <location>
        <begin position="338"/>
        <end position="361"/>
    </location>
</feature>
<dbReference type="HOGENOM" id="CLU_012893_1_0_1"/>
<organism evidence="8">
    <name type="scientific">Oryza nivara</name>
    <name type="common">Indian wild rice</name>
    <name type="synonym">Oryza sativa f. spontanea</name>
    <dbReference type="NCBI Taxonomy" id="4536"/>
    <lineage>
        <taxon>Eukaryota</taxon>
        <taxon>Viridiplantae</taxon>
        <taxon>Streptophyta</taxon>
        <taxon>Embryophyta</taxon>
        <taxon>Tracheophyta</taxon>
        <taxon>Spermatophyta</taxon>
        <taxon>Magnoliopsida</taxon>
        <taxon>Liliopsida</taxon>
        <taxon>Poales</taxon>
        <taxon>Poaceae</taxon>
        <taxon>BOP clade</taxon>
        <taxon>Oryzoideae</taxon>
        <taxon>Oryzeae</taxon>
        <taxon>Oryzinae</taxon>
        <taxon>Oryza</taxon>
    </lineage>
</organism>
<feature type="transmembrane region" description="Helical" evidence="6">
    <location>
        <begin position="410"/>
        <end position="431"/>
    </location>
</feature>
<feature type="transmembrane region" description="Helical" evidence="6">
    <location>
        <begin position="148"/>
        <end position="169"/>
    </location>
</feature>
<feature type="transmembrane region" description="Helical" evidence="6">
    <location>
        <begin position="294"/>
        <end position="317"/>
    </location>
</feature>
<dbReference type="InterPro" id="IPR045069">
    <property type="entry name" value="MATE_euk"/>
</dbReference>
<feature type="transmembrane region" description="Helical" evidence="6">
    <location>
        <begin position="118"/>
        <end position="142"/>
    </location>
</feature>
<reference evidence="8" key="2">
    <citation type="submission" date="2018-04" db="EMBL/GenBank/DDBJ databases">
        <title>OnivRS2 (Oryza nivara Reference Sequence Version 2).</title>
        <authorList>
            <person name="Zhang J."/>
            <person name="Kudrna D."/>
            <person name="Lee S."/>
            <person name="Talag J."/>
            <person name="Rajasekar S."/>
            <person name="Welchert J."/>
            <person name="Hsing Y.-I."/>
            <person name="Wing R.A."/>
        </authorList>
    </citation>
    <scope>NUCLEOTIDE SEQUENCE [LARGE SCALE GENOMIC DNA]</scope>
    <source>
        <strain evidence="8">SL10</strain>
    </source>
</reference>
<keyword evidence="9" id="KW-1185">Reference proteome</keyword>